<feature type="domain" description="Major facilitator superfamily (MFS) profile" evidence="9">
    <location>
        <begin position="31"/>
        <end position="473"/>
    </location>
</feature>
<dbReference type="Gene3D" id="1.20.1250.20">
    <property type="entry name" value="MFS general substrate transporter like domains"/>
    <property type="match status" value="1"/>
</dbReference>
<proteinExistence type="predicted"/>
<feature type="transmembrane region" description="Helical" evidence="8">
    <location>
        <begin position="242"/>
        <end position="263"/>
    </location>
</feature>
<comment type="subcellular location">
    <subcellularLocation>
        <location evidence="1">Cell membrane</location>
        <topology evidence="1">Multi-pass membrane protein</topology>
    </subcellularLocation>
</comment>
<keyword evidence="6 8" id="KW-0472">Membrane</keyword>
<feature type="transmembrane region" description="Helical" evidence="8">
    <location>
        <begin position="29"/>
        <end position="55"/>
    </location>
</feature>
<evidence type="ECO:0000256" key="4">
    <source>
        <dbReference type="ARBA" id="ARBA00022692"/>
    </source>
</evidence>
<evidence type="ECO:0000313" key="10">
    <source>
        <dbReference type="EMBL" id="MFF3568295.1"/>
    </source>
</evidence>
<evidence type="ECO:0000259" key="9">
    <source>
        <dbReference type="PROSITE" id="PS50850"/>
    </source>
</evidence>
<gene>
    <name evidence="10" type="ORF">ACFYXQ_11030</name>
</gene>
<keyword evidence="11" id="KW-1185">Reference proteome</keyword>
<dbReference type="EMBL" id="JBIAQY010000003">
    <property type="protein sequence ID" value="MFF3568295.1"/>
    <property type="molecule type" value="Genomic_DNA"/>
</dbReference>
<keyword evidence="3" id="KW-1003">Cell membrane</keyword>
<sequence length="527" mass="53995">METPTASTRTAHARTAASRAPQRATARDWAGLGVLALALLLISVDATVLDIAVPAISAHLAPSTPQLLWIIDVYSFVLAGLLVTMGVVGDRIGRRKLLLLGAAGFGLASILAAWSVNPGMLIAARALQGVAGATLMPATLGLIRAMFTDPRQRTTAIAVWSAVAGGGAALGPLLGGWLLQHFWWGSVFLINLPVMAALIALGPLLLPESKDPKPGRFDVLSAGLSMLTLVPIVYAVKEIAAHGVAVTPLLIALVGVVAGVLFVRRQRRLADPMLDLRLFARPRFRTAVLTNLLAVFALAGVLFFGSQYLQLVLGRSPLDAGLLLLPGMAASMVTALACAWLVRWWQPGRVLGGALALAAVGAAVFLWLDAGSGVPAFVVGFLLVGAGVGVALTISADLVVGSAPAERAGAAAAVSETAYEAGVALGVAVLGSVVMAVFRHGLDLSAVPEAQMATAGESLGGAVQVAQQLPDRAAALLLHSAQHAFVSGVHVAAIATALILGAAAVIAWRAAKPARRPESSRPAADRS</sequence>
<feature type="transmembrane region" description="Helical" evidence="8">
    <location>
        <begin position="122"/>
        <end position="143"/>
    </location>
</feature>
<evidence type="ECO:0000256" key="8">
    <source>
        <dbReference type="SAM" id="Phobius"/>
    </source>
</evidence>
<evidence type="ECO:0000256" key="5">
    <source>
        <dbReference type="ARBA" id="ARBA00022989"/>
    </source>
</evidence>
<reference evidence="10 11" key="1">
    <citation type="submission" date="2024-10" db="EMBL/GenBank/DDBJ databases">
        <title>The Natural Products Discovery Center: Release of the First 8490 Sequenced Strains for Exploring Actinobacteria Biosynthetic Diversity.</title>
        <authorList>
            <person name="Kalkreuter E."/>
            <person name="Kautsar S.A."/>
            <person name="Yang D."/>
            <person name="Bader C.D."/>
            <person name="Teijaro C.N."/>
            <person name="Fluegel L."/>
            <person name="Davis C.M."/>
            <person name="Simpson J.R."/>
            <person name="Lauterbach L."/>
            <person name="Steele A.D."/>
            <person name="Gui C."/>
            <person name="Meng S."/>
            <person name="Li G."/>
            <person name="Viehrig K."/>
            <person name="Ye F."/>
            <person name="Su P."/>
            <person name="Kiefer A.F."/>
            <person name="Nichols A."/>
            <person name="Cepeda A.J."/>
            <person name="Yan W."/>
            <person name="Fan B."/>
            <person name="Jiang Y."/>
            <person name="Adhikari A."/>
            <person name="Zheng C.-J."/>
            <person name="Schuster L."/>
            <person name="Cowan T.M."/>
            <person name="Smanski M.J."/>
            <person name="Chevrette M.G."/>
            <person name="De Carvalho L.P.S."/>
            <person name="Shen B."/>
        </authorList>
    </citation>
    <scope>NUCLEOTIDE SEQUENCE [LARGE SCALE GENOMIC DNA]</scope>
    <source>
        <strain evidence="10 11">NPDC002593</strain>
    </source>
</reference>
<feature type="transmembrane region" description="Helical" evidence="8">
    <location>
        <begin position="155"/>
        <end position="175"/>
    </location>
</feature>
<dbReference type="RefSeq" id="WP_040817030.1">
    <property type="nucleotide sequence ID" value="NZ_JBIAQY010000003.1"/>
</dbReference>
<feature type="region of interest" description="Disordered" evidence="7">
    <location>
        <begin position="1"/>
        <end position="20"/>
    </location>
</feature>
<dbReference type="CDD" id="cd17321">
    <property type="entry name" value="MFS_MMR_MDR_like"/>
    <property type="match status" value="1"/>
</dbReference>
<dbReference type="Pfam" id="PF07690">
    <property type="entry name" value="MFS_1"/>
    <property type="match status" value="1"/>
</dbReference>
<dbReference type="InterPro" id="IPR036259">
    <property type="entry name" value="MFS_trans_sf"/>
</dbReference>
<dbReference type="Gene3D" id="1.20.1720.10">
    <property type="entry name" value="Multidrug resistance protein D"/>
    <property type="match status" value="1"/>
</dbReference>
<name>A0ABW6RYI3_9NOCA</name>
<comment type="caution">
    <text evidence="10">The sequence shown here is derived from an EMBL/GenBank/DDBJ whole genome shotgun (WGS) entry which is preliminary data.</text>
</comment>
<dbReference type="SUPFAM" id="SSF103473">
    <property type="entry name" value="MFS general substrate transporter"/>
    <property type="match status" value="1"/>
</dbReference>
<feature type="transmembrane region" description="Helical" evidence="8">
    <location>
        <begin position="374"/>
        <end position="400"/>
    </location>
</feature>
<keyword evidence="4 8" id="KW-0812">Transmembrane</keyword>
<feature type="transmembrane region" description="Helical" evidence="8">
    <location>
        <begin position="97"/>
        <end position="116"/>
    </location>
</feature>
<evidence type="ECO:0000313" key="11">
    <source>
        <dbReference type="Proteomes" id="UP001601992"/>
    </source>
</evidence>
<dbReference type="PANTHER" id="PTHR42718:SF47">
    <property type="entry name" value="METHYL VIOLOGEN RESISTANCE PROTEIN SMVA"/>
    <property type="match status" value="1"/>
</dbReference>
<dbReference type="Proteomes" id="UP001601992">
    <property type="component" value="Unassembled WGS sequence"/>
</dbReference>
<accession>A0ABW6RYI3</accession>
<evidence type="ECO:0000256" key="7">
    <source>
        <dbReference type="SAM" id="MobiDB-lite"/>
    </source>
</evidence>
<feature type="transmembrane region" description="Helical" evidence="8">
    <location>
        <begin position="284"/>
        <end position="309"/>
    </location>
</feature>
<keyword evidence="2" id="KW-0813">Transport</keyword>
<evidence type="ECO:0000256" key="1">
    <source>
        <dbReference type="ARBA" id="ARBA00004651"/>
    </source>
</evidence>
<evidence type="ECO:0000256" key="6">
    <source>
        <dbReference type="ARBA" id="ARBA00023136"/>
    </source>
</evidence>
<feature type="transmembrane region" description="Helical" evidence="8">
    <location>
        <begin position="349"/>
        <end position="368"/>
    </location>
</feature>
<feature type="transmembrane region" description="Helical" evidence="8">
    <location>
        <begin position="67"/>
        <end position="88"/>
    </location>
</feature>
<feature type="transmembrane region" description="Helical" evidence="8">
    <location>
        <begin position="321"/>
        <end position="342"/>
    </location>
</feature>
<evidence type="ECO:0000256" key="3">
    <source>
        <dbReference type="ARBA" id="ARBA00022475"/>
    </source>
</evidence>
<feature type="transmembrane region" description="Helical" evidence="8">
    <location>
        <begin position="485"/>
        <end position="511"/>
    </location>
</feature>
<feature type="transmembrane region" description="Helical" evidence="8">
    <location>
        <begin position="421"/>
        <end position="442"/>
    </location>
</feature>
<feature type="transmembrane region" description="Helical" evidence="8">
    <location>
        <begin position="181"/>
        <end position="205"/>
    </location>
</feature>
<dbReference type="PROSITE" id="PS50850">
    <property type="entry name" value="MFS"/>
    <property type="match status" value="1"/>
</dbReference>
<feature type="transmembrane region" description="Helical" evidence="8">
    <location>
        <begin position="217"/>
        <end position="236"/>
    </location>
</feature>
<protein>
    <submittedName>
        <fullName evidence="10">MFS transporter</fullName>
    </submittedName>
</protein>
<organism evidence="10 11">
    <name type="scientific">Nocardia jiangxiensis</name>
    <dbReference type="NCBI Taxonomy" id="282685"/>
    <lineage>
        <taxon>Bacteria</taxon>
        <taxon>Bacillati</taxon>
        <taxon>Actinomycetota</taxon>
        <taxon>Actinomycetes</taxon>
        <taxon>Mycobacteriales</taxon>
        <taxon>Nocardiaceae</taxon>
        <taxon>Nocardia</taxon>
    </lineage>
</organism>
<dbReference type="PANTHER" id="PTHR42718">
    <property type="entry name" value="MAJOR FACILITATOR SUPERFAMILY MULTIDRUG TRANSPORTER MFSC"/>
    <property type="match status" value="1"/>
</dbReference>
<evidence type="ECO:0000256" key="2">
    <source>
        <dbReference type="ARBA" id="ARBA00022448"/>
    </source>
</evidence>
<dbReference type="InterPro" id="IPR020846">
    <property type="entry name" value="MFS_dom"/>
</dbReference>
<dbReference type="InterPro" id="IPR011701">
    <property type="entry name" value="MFS"/>
</dbReference>
<keyword evidence="5 8" id="KW-1133">Transmembrane helix</keyword>